<keyword evidence="4" id="KW-1185">Reference proteome</keyword>
<protein>
    <submittedName>
        <fullName evidence="3">Sirohydrochlorin ferrochelatase</fullName>
    </submittedName>
</protein>
<evidence type="ECO:0000256" key="1">
    <source>
        <dbReference type="ARBA" id="ARBA00022723"/>
    </source>
</evidence>
<dbReference type="PANTHER" id="PTHR33542">
    <property type="entry name" value="SIROHYDROCHLORIN FERROCHELATASE, CHLOROPLASTIC"/>
    <property type="match status" value="1"/>
</dbReference>
<accession>A0A841CL18</accession>
<comment type="caution">
    <text evidence="3">The sequence shown here is derived from an EMBL/GenBank/DDBJ whole genome shotgun (WGS) entry which is preliminary data.</text>
</comment>
<dbReference type="AlphaFoldDB" id="A0A841CL18"/>
<dbReference type="InterPro" id="IPR002762">
    <property type="entry name" value="CbiX-like"/>
</dbReference>
<evidence type="ECO:0000256" key="2">
    <source>
        <dbReference type="ARBA" id="ARBA00023239"/>
    </source>
</evidence>
<gene>
    <name evidence="3" type="ORF">FHS29_004375</name>
</gene>
<evidence type="ECO:0000313" key="3">
    <source>
        <dbReference type="EMBL" id="MBB5957780.1"/>
    </source>
</evidence>
<dbReference type="Gene3D" id="3.40.50.1400">
    <property type="match status" value="2"/>
</dbReference>
<sequence length="243" mass="24895">MTALVAVAHGSRDPRSAATVHALLDVVRALRPSLDVRGSFLDLSAPRLGDVLRAVRGAGHRSAVVVPLLLGKAFHARVDVPSAVAEARLPSLDVTIADVLGPDPRLESAALRRLASVGVGAERDWGVVLAGAGSSHAPANALVSSIARRWARESKWSGVEAAFASTASPDVPTAVERLRAGGALRIAVASWFLAPGLLPDRVAASAGGDAVIAPPLGPDPEVAELVLHRFESAVASDLAVQSA</sequence>
<proteinExistence type="predicted"/>
<dbReference type="GO" id="GO:0016829">
    <property type="term" value="F:lyase activity"/>
    <property type="evidence" value="ECO:0007669"/>
    <property type="project" value="UniProtKB-KW"/>
</dbReference>
<dbReference type="Pfam" id="PF01903">
    <property type="entry name" value="CbiX"/>
    <property type="match status" value="2"/>
</dbReference>
<organism evidence="3 4">
    <name type="scientific">Saccharothrix tamanrassetensis</name>
    <dbReference type="NCBI Taxonomy" id="1051531"/>
    <lineage>
        <taxon>Bacteria</taxon>
        <taxon>Bacillati</taxon>
        <taxon>Actinomycetota</taxon>
        <taxon>Actinomycetes</taxon>
        <taxon>Pseudonocardiales</taxon>
        <taxon>Pseudonocardiaceae</taxon>
        <taxon>Saccharothrix</taxon>
    </lineage>
</organism>
<dbReference type="SUPFAM" id="SSF53800">
    <property type="entry name" value="Chelatase"/>
    <property type="match status" value="1"/>
</dbReference>
<keyword evidence="1" id="KW-0479">Metal-binding</keyword>
<dbReference type="EMBL" id="JACHJN010000006">
    <property type="protein sequence ID" value="MBB5957780.1"/>
    <property type="molecule type" value="Genomic_DNA"/>
</dbReference>
<dbReference type="RefSeq" id="WP_184693098.1">
    <property type="nucleotide sequence ID" value="NZ_JACHJN010000006.1"/>
</dbReference>
<name>A0A841CL18_9PSEU</name>
<dbReference type="InterPro" id="IPR050963">
    <property type="entry name" value="Sirohydro_Cobaltochel/CbiX"/>
</dbReference>
<dbReference type="PANTHER" id="PTHR33542:SF5">
    <property type="entry name" value="FERROCHELATASE CHE1"/>
    <property type="match status" value="1"/>
</dbReference>
<dbReference type="CDD" id="cd03414">
    <property type="entry name" value="CbiX_SirB_C"/>
    <property type="match status" value="1"/>
</dbReference>
<keyword evidence="2" id="KW-0456">Lyase</keyword>
<evidence type="ECO:0000313" key="4">
    <source>
        <dbReference type="Proteomes" id="UP000547510"/>
    </source>
</evidence>
<reference evidence="3 4" key="1">
    <citation type="submission" date="2020-08" db="EMBL/GenBank/DDBJ databases">
        <title>Genomic Encyclopedia of Type Strains, Phase III (KMG-III): the genomes of soil and plant-associated and newly described type strains.</title>
        <authorList>
            <person name="Whitman W."/>
        </authorList>
    </citation>
    <scope>NUCLEOTIDE SEQUENCE [LARGE SCALE GENOMIC DNA]</scope>
    <source>
        <strain evidence="3 4">CECT 8640</strain>
    </source>
</reference>
<dbReference type="Proteomes" id="UP000547510">
    <property type="component" value="Unassembled WGS sequence"/>
</dbReference>
<dbReference type="CDD" id="cd03416">
    <property type="entry name" value="CbiX_SirB_N"/>
    <property type="match status" value="1"/>
</dbReference>
<dbReference type="GO" id="GO:0046872">
    <property type="term" value="F:metal ion binding"/>
    <property type="evidence" value="ECO:0007669"/>
    <property type="project" value="UniProtKB-KW"/>
</dbReference>